<name>A0A2N1MT54_9GLOM</name>
<reference evidence="1 2" key="2">
    <citation type="submission" date="2017-10" db="EMBL/GenBank/DDBJ databases">
        <title>Extensive intraspecific genome diversity in a model arbuscular mycorrhizal fungus.</title>
        <authorList>
            <person name="Chen E.C.H."/>
            <person name="Morin E."/>
            <person name="Baudet D."/>
            <person name="Noel J."/>
            <person name="Ndikumana S."/>
            <person name="Charron P."/>
            <person name="St-Onge C."/>
            <person name="Giorgi J."/>
            <person name="Grigoriev I.V."/>
            <person name="Roux C."/>
            <person name="Martin F.M."/>
            <person name="Corradi N."/>
        </authorList>
    </citation>
    <scope>NUCLEOTIDE SEQUENCE [LARGE SCALE GENOMIC DNA]</scope>
    <source>
        <strain evidence="1 2">C2</strain>
    </source>
</reference>
<evidence type="ECO:0000313" key="1">
    <source>
        <dbReference type="EMBL" id="PKK64815.1"/>
    </source>
</evidence>
<feature type="non-terminal residue" evidence="1">
    <location>
        <position position="1"/>
    </location>
</feature>
<dbReference type="Proteomes" id="UP000233469">
    <property type="component" value="Unassembled WGS sequence"/>
</dbReference>
<dbReference type="EMBL" id="LLXL01001374">
    <property type="protein sequence ID" value="PKK64815.1"/>
    <property type="molecule type" value="Genomic_DNA"/>
</dbReference>
<evidence type="ECO:0008006" key="3">
    <source>
        <dbReference type="Google" id="ProtNLM"/>
    </source>
</evidence>
<accession>A0A2N1MT54</accession>
<sequence>VIFIDEDLAMAATIKAKLPNTHYYICFFHMNQNFIKQLKGKFHDEFTFCQQLFIKT</sequence>
<gene>
    <name evidence="1" type="ORF">RhiirC2_756064</name>
</gene>
<reference evidence="1 2" key="1">
    <citation type="submission" date="2016-04" db="EMBL/GenBank/DDBJ databases">
        <title>Genome analyses suggest a sexual origin of heterokaryosis in a supposedly ancient asexual fungus.</title>
        <authorList>
            <person name="Ropars J."/>
            <person name="Sedzielewska K."/>
            <person name="Noel J."/>
            <person name="Charron P."/>
            <person name="Farinelli L."/>
            <person name="Marton T."/>
            <person name="Kruger M."/>
            <person name="Pelin A."/>
            <person name="Brachmann A."/>
            <person name="Corradi N."/>
        </authorList>
    </citation>
    <scope>NUCLEOTIDE SEQUENCE [LARGE SCALE GENOMIC DNA]</scope>
    <source>
        <strain evidence="1 2">C2</strain>
    </source>
</reference>
<comment type="caution">
    <text evidence="1">The sequence shown here is derived from an EMBL/GenBank/DDBJ whole genome shotgun (WGS) entry which is preliminary data.</text>
</comment>
<evidence type="ECO:0000313" key="2">
    <source>
        <dbReference type="Proteomes" id="UP000233469"/>
    </source>
</evidence>
<proteinExistence type="predicted"/>
<dbReference type="AlphaFoldDB" id="A0A2N1MT54"/>
<organism evidence="1 2">
    <name type="scientific">Rhizophagus irregularis</name>
    <dbReference type="NCBI Taxonomy" id="588596"/>
    <lineage>
        <taxon>Eukaryota</taxon>
        <taxon>Fungi</taxon>
        <taxon>Fungi incertae sedis</taxon>
        <taxon>Mucoromycota</taxon>
        <taxon>Glomeromycotina</taxon>
        <taxon>Glomeromycetes</taxon>
        <taxon>Glomerales</taxon>
        <taxon>Glomeraceae</taxon>
        <taxon>Rhizophagus</taxon>
    </lineage>
</organism>
<protein>
    <recommendedName>
        <fullName evidence="3">MULE transposase domain-containing protein</fullName>
    </recommendedName>
</protein>